<dbReference type="EMBL" id="CADCTT010000121">
    <property type="protein sequence ID" value="CAA9298888.1"/>
    <property type="molecule type" value="Genomic_DNA"/>
</dbReference>
<organism evidence="2">
    <name type="scientific">uncultured Friedmanniella sp</name>
    <dbReference type="NCBI Taxonomy" id="335381"/>
    <lineage>
        <taxon>Bacteria</taxon>
        <taxon>Bacillati</taxon>
        <taxon>Actinomycetota</taxon>
        <taxon>Actinomycetes</taxon>
        <taxon>Propionibacteriales</taxon>
        <taxon>Nocardioidaceae</taxon>
        <taxon>Friedmanniella</taxon>
        <taxon>environmental samples</taxon>
    </lineage>
</organism>
<gene>
    <name evidence="2" type="ORF">AVDCRST_MAG61-804</name>
</gene>
<feature type="non-terminal residue" evidence="2">
    <location>
        <position position="1"/>
    </location>
</feature>
<sequence length="58" mass="5687">DRRGPCRRAAAGPHPAGGRGLAHRRGAGSGGRGAGRRHRRCAGAPTTAGALPLGGRGP</sequence>
<feature type="non-terminal residue" evidence="2">
    <location>
        <position position="58"/>
    </location>
</feature>
<reference evidence="2" key="1">
    <citation type="submission" date="2020-02" db="EMBL/GenBank/DDBJ databases">
        <authorList>
            <person name="Meier V. D."/>
        </authorList>
    </citation>
    <scope>NUCLEOTIDE SEQUENCE</scope>
    <source>
        <strain evidence="2">AVDCRST_MAG61</strain>
    </source>
</reference>
<evidence type="ECO:0000256" key="1">
    <source>
        <dbReference type="SAM" id="MobiDB-lite"/>
    </source>
</evidence>
<evidence type="ECO:0000313" key="2">
    <source>
        <dbReference type="EMBL" id="CAA9298888.1"/>
    </source>
</evidence>
<name>A0A6J4K871_9ACTN</name>
<feature type="region of interest" description="Disordered" evidence="1">
    <location>
        <begin position="1"/>
        <end position="58"/>
    </location>
</feature>
<dbReference type="AlphaFoldDB" id="A0A6J4K871"/>
<protein>
    <submittedName>
        <fullName evidence="2">Uncharacterized protein</fullName>
    </submittedName>
</protein>
<proteinExistence type="predicted"/>
<accession>A0A6J4K871</accession>